<dbReference type="Proteomes" id="UP000436522">
    <property type="component" value="Unassembled WGS sequence"/>
</dbReference>
<comment type="caution">
    <text evidence="2">The sequence shown here is derived from an EMBL/GenBank/DDBJ whole genome shotgun (WGS) entry which is preliminary data.</text>
</comment>
<reference evidence="2 3" key="1">
    <citation type="submission" date="2019-12" db="EMBL/GenBank/DDBJ databases">
        <title>Roseobacter cerasinus sp. nov., isolated from seawater around aquaculture.</title>
        <authorList>
            <person name="Muramatsu S."/>
            <person name="Takabe Y."/>
            <person name="Mori K."/>
            <person name="Takaichi S."/>
            <person name="Hanada S."/>
        </authorList>
    </citation>
    <scope>NUCLEOTIDE SEQUENCE [LARGE SCALE GENOMIC DNA]</scope>
    <source>
        <strain evidence="2 3">AI77</strain>
    </source>
</reference>
<organism evidence="2 3">
    <name type="scientific">Roseobacter cerasinus</name>
    <dbReference type="NCBI Taxonomy" id="2602289"/>
    <lineage>
        <taxon>Bacteria</taxon>
        <taxon>Pseudomonadati</taxon>
        <taxon>Pseudomonadota</taxon>
        <taxon>Alphaproteobacteria</taxon>
        <taxon>Rhodobacterales</taxon>
        <taxon>Roseobacteraceae</taxon>
        <taxon>Roseobacter</taxon>
    </lineage>
</organism>
<name>A0A640VL43_9RHOB</name>
<protein>
    <submittedName>
        <fullName evidence="2">Uncharacterized protein</fullName>
    </submittedName>
</protein>
<accession>A0A640VL43</accession>
<evidence type="ECO:0000256" key="1">
    <source>
        <dbReference type="SAM" id="Phobius"/>
    </source>
</evidence>
<dbReference type="AlphaFoldDB" id="A0A640VL43"/>
<keyword evidence="1" id="KW-0472">Membrane</keyword>
<gene>
    <name evidence="2" type="ORF">So717_07660</name>
</gene>
<evidence type="ECO:0000313" key="2">
    <source>
        <dbReference type="EMBL" id="GFE49013.1"/>
    </source>
</evidence>
<sequence>MTDLEAFKTKSDIAVSWLSLIGVGAAVLFGISEYQESTSKRIDDAQRTTLEFISRYNQEGVLQARSDVQRSIDTLGEALSKKLAGMTSLEAINEIVSRHYREQTSAQLRSDESYQDALLVVRFFDELFVCVDTGLCERNSAERFFTDEAYQYHLVLQAEIEHIQLTRPRFGLGLEQMRVSSSAL</sequence>
<proteinExistence type="predicted"/>
<dbReference type="OrthoDB" id="7870367at2"/>
<dbReference type="RefSeq" id="WP_159974910.1">
    <property type="nucleotide sequence ID" value="NZ_BLIV01000002.1"/>
</dbReference>
<keyword evidence="3" id="KW-1185">Reference proteome</keyword>
<dbReference type="EMBL" id="BLIV01000002">
    <property type="protein sequence ID" value="GFE49013.1"/>
    <property type="molecule type" value="Genomic_DNA"/>
</dbReference>
<feature type="transmembrane region" description="Helical" evidence="1">
    <location>
        <begin position="13"/>
        <end position="31"/>
    </location>
</feature>
<evidence type="ECO:0000313" key="3">
    <source>
        <dbReference type="Proteomes" id="UP000436522"/>
    </source>
</evidence>
<keyword evidence="1" id="KW-0812">Transmembrane</keyword>
<keyword evidence="1" id="KW-1133">Transmembrane helix</keyword>